<protein>
    <recommendedName>
        <fullName evidence="4">Retrotransposon gag domain-containing protein</fullName>
    </recommendedName>
</protein>
<dbReference type="EMBL" id="OOIL02006592">
    <property type="protein sequence ID" value="VFQ98461.1"/>
    <property type="molecule type" value="Genomic_DNA"/>
</dbReference>
<name>A0A484NAN3_9ASTE</name>
<accession>A0A484NAN3</accession>
<organism evidence="2 3">
    <name type="scientific">Cuscuta campestris</name>
    <dbReference type="NCBI Taxonomy" id="132261"/>
    <lineage>
        <taxon>Eukaryota</taxon>
        <taxon>Viridiplantae</taxon>
        <taxon>Streptophyta</taxon>
        <taxon>Embryophyta</taxon>
        <taxon>Tracheophyta</taxon>
        <taxon>Spermatophyta</taxon>
        <taxon>Magnoliopsida</taxon>
        <taxon>eudicotyledons</taxon>
        <taxon>Gunneridae</taxon>
        <taxon>Pentapetalae</taxon>
        <taxon>asterids</taxon>
        <taxon>lamiids</taxon>
        <taxon>Solanales</taxon>
        <taxon>Convolvulaceae</taxon>
        <taxon>Cuscuteae</taxon>
        <taxon>Cuscuta</taxon>
        <taxon>Cuscuta subgen. Grammica</taxon>
        <taxon>Cuscuta sect. Cleistogrammica</taxon>
    </lineage>
</organism>
<gene>
    <name evidence="2" type="ORF">CCAM_LOCUS40237</name>
</gene>
<dbReference type="AlphaFoldDB" id="A0A484NAN3"/>
<reference evidence="2 3" key="1">
    <citation type="submission" date="2018-04" db="EMBL/GenBank/DDBJ databases">
        <authorList>
            <person name="Vogel A."/>
        </authorList>
    </citation>
    <scope>NUCLEOTIDE SEQUENCE [LARGE SCALE GENOMIC DNA]</scope>
</reference>
<evidence type="ECO:0000313" key="2">
    <source>
        <dbReference type="EMBL" id="VFQ98461.1"/>
    </source>
</evidence>
<feature type="region of interest" description="Disordered" evidence="1">
    <location>
        <begin position="119"/>
        <end position="157"/>
    </location>
</feature>
<evidence type="ECO:0000313" key="3">
    <source>
        <dbReference type="Proteomes" id="UP000595140"/>
    </source>
</evidence>
<sequence length="537" mass="60788">MGIIQKVKGTRLSPPTLPPRCDGTKPVQWLAMVCEYFQFYEVPLVDRLNRVASMLDGSALAWFNWRMRGGLIDGWEDFIEKFKIRFASLHDLDYVCFENTSEKSRDTFAHIVENANTLPAPTVEDTNEQQESSEESFIKEDNDSGSDVIDNDGGAFDEDYGAQQPKVNILNDSSFSKSNFTPHVLYVQLNALVGVDIFEYEILRSADKAADEDYAQADNLVSFDTIKLFDIDDVVKSAYQVSEEVVQDKKVTGTRLSPPTLPPRCDGTKPVQWLAMVCEYFQFYEVPLVDRLNRVASMLDGSVLAWFNWRMRGGLIDGWEDFIEKFKIRFAPLHDLDYVCFENTSEKSRDTFAHMVENANTLPAPTVEDTNEQQESSEESFIKEDNDSGSDVIDNDGGAFDEDYGAQQPKVNILNDSSFSKSNFTPHVLYVQLNALVGVDFFEYEILRSADKAADEDYAQADNLVSFDTIKLFDIDDVVKSAYQVSEEVVQDKVRLLLSLQCYTSTGMLHAKCSGDGLRLGVNIWSYVQKHEWDPPP</sequence>
<feature type="compositionally biased region" description="Acidic residues" evidence="1">
    <location>
        <begin position="369"/>
        <end position="378"/>
    </location>
</feature>
<evidence type="ECO:0000256" key="1">
    <source>
        <dbReference type="SAM" id="MobiDB-lite"/>
    </source>
</evidence>
<evidence type="ECO:0008006" key="4">
    <source>
        <dbReference type="Google" id="ProtNLM"/>
    </source>
</evidence>
<feature type="compositionally biased region" description="Acidic residues" evidence="1">
    <location>
        <begin position="125"/>
        <end position="134"/>
    </location>
</feature>
<dbReference type="OrthoDB" id="1428943at2759"/>
<feature type="region of interest" description="Disordered" evidence="1">
    <location>
        <begin position="363"/>
        <end position="399"/>
    </location>
</feature>
<dbReference type="Proteomes" id="UP000595140">
    <property type="component" value="Unassembled WGS sequence"/>
</dbReference>
<keyword evidence="3" id="KW-1185">Reference proteome</keyword>
<proteinExistence type="predicted"/>